<dbReference type="EMBL" id="LXQA011187725">
    <property type="protein sequence ID" value="MCI88230.1"/>
    <property type="molecule type" value="Genomic_DNA"/>
</dbReference>
<accession>A0A392VP85</accession>
<evidence type="ECO:0000313" key="2">
    <source>
        <dbReference type="Proteomes" id="UP000265520"/>
    </source>
</evidence>
<feature type="non-terminal residue" evidence="1">
    <location>
        <position position="1"/>
    </location>
</feature>
<dbReference type="Proteomes" id="UP000265520">
    <property type="component" value="Unassembled WGS sequence"/>
</dbReference>
<organism evidence="1 2">
    <name type="scientific">Trifolium medium</name>
    <dbReference type="NCBI Taxonomy" id="97028"/>
    <lineage>
        <taxon>Eukaryota</taxon>
        <taxon>Viridiplantae</taxon>
        <taxon>Streptophyta</taxon>
        <taxon>Embryophyta</taxon>
        <taxon>Tracheophyta</taxon>
        <taxon>Spermatophyta</taxon>
        <taxon>Magnoliopsida</taxon>
        <taxon>eudicotyledons</taxon>
        <taxon>Gunneridae</taxon>
        <taxon>Pentapetalae</taxon>
        <taxon>rosids</taxon>
        <taxon>fabids</taxon>
        <taxon>Fabales</taxon>
        <taxon>Fabaceae</taxon>
        <taxon>Papilionoideae</taxon>
        <taxon>50 kb inversion clade</taxon>
        <taxon>NPAAA clade</taxon>
        <taxon>Hologalegina</taxon>
        <taxon>IRL clade</taxon>
        <taxon>Trifolieae</taxon>
        <taxon>Trifolium</taxon>
    </lineage>
</organism>
<protein>
    <submittedName>
        <fullName evidence="1">Uncharacterized protein</fullName>
    </submittedName>
</protein>
<sequence length="50" mass="5132">RGPRLGGGMSHFLGGSGDSNIDWFAEGIRNKVGNGLLTSFGSSLGMGEPH</sequence>
<name>A0A392VP85_9FABA</name>
<reference evidence="1 2" key="1">
    <citation type="journal article" date="2018" name="Front. Plant Sci.">
        <title>Red Clover (Trifolium pratense) and Zigzag Clover (T. medium) - A Picture of Genomic Similarities and Differences.</title>
        <authorList>
            <person name="Dluhosova J."/>
            <person name="Istvanek J."/>
            <person name="Nedelnik J."/>
            <person name="Repkova J."/>
        </authorList>
    </citation>
    <scope>NUCLEOTIDE SEQUENCE [LARGE SCALE GENOMIC DNA]</scope>
    <source>
        <strain evidence="2">cv. 10/8</strain>
        <tissue evidence="1">Leaf</tissue>
    </source>
</reference>
<comment type="caution">
    <text evidence="1">The sequence shown here is derived from an EMBL/GenBank/DDBJ whole genome shotgun (WGS) entry which is preliminary data.</text>
</comment>
<evidence type="ECO:0000313" key="1">
    <source>
        <dbReference type="EMBL" id="MCI88230.1"/>
    </source>
</evidence>
<dbReference type="AlphaFoldDB" id="A0A392VP85"/>
<proteinExistence type="predicted"/>
<keyword evidence="2" id="KW-1185">Reference proteome</keyword>